<dbReference type="PANTHER" id="PTHR46975">
    <property type="entry name" value="PROTEIN SWEETIE"/>
    <property type="match status" value="1"/>
</dbReference>
<dbReference type="EMBL" id="CAADRP010002188">
    <property type="protein sequence ID" value="VFU63136.1"/>
    <property type="molecule type" value="Genomic_DNA"/>
</dbReference>
<protein>
    <submittedName>
        <fullName evidence="1">Uncharacterized protein</fullName>
    </submittedName>
</protein>
<dbReference type="GO" id="GO:0005975">
    <property type="term" value="P:carbohydrate metabolic process"/>
    <property type="evidence" value="ECO:0007669"/>
    <property type="project" value="InterPro"/>
</dbReference>
<proteinExistence type="predicted"/>
<dbReference type="AlphaFoldDB" id="A0A6N2N8R9"/>
<reference evidence="1" key="1">
    <citation type="submission" date="2019-03" db="EMBL/GenBank/DDBJ databases">
        <authorList>
            <person name="Mank J."/>
            <person name="Almeida P."/>
        </authorList>
    </citation>
    <scope>NUCLEOTIDE SEQUENCE</scope>
    <source>
        <strain evidence="1">78183</strain>
    </source>
</reference>
<accession>A0A6N2N8R9</accession>
<organism evidence="1">
    <name type="scientific">Salix viminalis</name>
    <name type="common">Common osier</name>
    <name type="synonym">Basket willow</name>
    <dbReference type="NCBI Taxonomy" id="40686"/>
    <lineage>
        <taxon>Eukaryota</taxon>
        <taxon>Viridiplantae</taxon>
        <taxon>Streptophyta</taxon>
        <taxon>Embryophyta</taxon>
        <taxon>Tracheophyta</taxon>
        <taxon>Spermatophyta</taxon>
        <taxon>Magnoliopsida</taxon>
        <taxon>eudicotyledons</taxon>
        <taxon>Gunneridae</taxon>
        <taxon>Pentapetalae</taxon>
        <taxon>rosids</taxon>
        <taxon>fabids</taxon>
        <taxon>Malpighiales</taxon>
        <taxon>Salicaceae</taxon>
        <taxon>Saliceae</taxon>
        <taxon>Salix</taxon>
    </lineage>
</organism>
<name>A0A6N2N8R9_SALVM</name>
<dbReference type="PANTHER" id="PTHR46975:SF2">
    <property type="entry name" value="PROTEIN SWEETIE"/>
    <property type="match status" value="1"/>
</dbReference>
<dbReference type="Pfam" id="PF20210">
    <property type="entry name" value="Laa1_Sip1_HTR5"/>
    <property type="match status" value="1"/>
</dbReference>
<gene>
    <name evidence="1" type="ORF">SVIM_LOCUS480392</name>
</gene>
<dbReference type="InterPro" id="IPR044218">
    <property type="entry name" value="SWEETIE"/>
</dbReference>
<dbReference type="InterPro" id="IPR046837">
    <property type="entry name" value="Laa1/Sip1/HEATR5-like_HEAT"/>
</dbReference>
<evidence type="ECO:0000313" key="1">
    <source>
        <dbReference type="EMBL" id="VFU63136.1"/>
    </source>
</evidence>
<sequence>MRPIGVGLLTAILDKFEKSPDPELPGHLLLEQYQAQLVSAVRTALDASSGPILLEAGLPAGYQDNDQWSTGR</sequence>